<keyword evidence="8" id="KW-1185">Reference proteome</keyword>
<dbReference type="InterPro" id="IPR027385">
    <property type="entry name" value="Beta-barrel_OMP"/>
</dbReference>
<dbReference type="KEGG" id="kro:BVG79_01434"/>
<organism evidence="7 8">
    <name type="scientific">Ketogulonicigenium robustum</name>
    <dbReference type="NCBI Taxonomy" id="92947"/>
    <lineage>
        <taxon>Bacteria</taxon>
        <taxon>Pseudomonadati</taxon>
        <taxon>Pseudomonadota</taxon>
        <taxon>Alphaproteobacteria</taxon>
        <taxon>Rhodobacterales</taxon>
        <taxon>Roseobacteraceae</taxon>
        <taxon>Ketogulonicigenium</taxon>
    </lineage>
</organism>
<sequence>MKRILAATTALVASATVAHAGGLAAPTIEAPVTAPVAVIVAAPVVGAFQGGYVGGALTYGFASDYAGSTDDVDGFGAALRAGYDWQFGSWVLGLGAEYGYSDVKGTIAGTDVSLDDTKSVFARAGYALDTWLPYATLGYTWSGYDNGTTSVDLEGASYGLGVEKLFTANWSGFAEYTVNDFDDVNGVSDLDTQAVKLGVNYRF</sequence>
<evidence type="ECO:0000313" key="8">
    <source>
        <dbReference type="Proteomes" id="UP000242447"/>
    </source>
</evidence>
<reference evidence="7 8" key="1">
    <citation type="submission" date="2017-02" db="EMBL/GenBank/DDBJ databases">
        <title>Ketogulonicigenium robustum SPU B003 Genome sequencing and assembly.</title>
        <authorList>
            <person name="Li Y."/>
            <person name="Liu L."/>
            <person name="Wang C."/>
            <person name="Zhang M."/>
            <person name="Zhang T."/>
            <person name="Zhang Y."/>
        </authorList>
    </citation>
    <scope>NUCLEOTIDE SEQUENCE [LARGE SCALE GENOMIC DNA]</scope>
    <source>
        <strain evidence="7 8">SPU_B003</strain>
    </source>
</reference>
<accession>A0A1W6P0C9</accession>
<dbReference type="OrthoDB" id="268975at2"/>
<evidence type="ECO:0000256" key="2">
    <source>
        <dbReference type="ARBA" id="ARBA00022729"/>
    </source>
</evidence>
<dbReference type="SUPFAM" id="SSF56925">
    <property type="entry name" value="OMPA-like"/>
    <property type="match status" value="1"/>
</dbReference>
<dbReference type="STRING" id="92947.BVG79_01434"/>
<keyword evidence="3" id="KW-0472">Membrane</keyword>
<evidence type="ECO:0000259" key="6">
    <source>
        <dbReference type="Pfam" id="PF13505"/>
    </source>
</evidence>
<dbReference type="Proteomes" id="UP000242447">
    <property type="component" value="Chromosome"/>
</dbReference>
<comment type="subcellular location">
    <subcellularLocation>
        <location evidence="1">Membrane</location>
    </subcellularLocation>
</comment>
<evidence type="ECO:0000256" key="4">
    <source>
        <dbReference type="ARBA" id="ARBA00038306"/>
    </source>
</evidence>
<name>A0A1W6P0C9_9RHOB</name>
<evidence type="ECO:0000256" key="3">
    <source>
        <dbReference type="ARBA" id="ARBA00023136"/>
    </source>
</evidence>
<dbReference type="Pfam" id="PF13505">
    <property type="entry name" value="OMP_b-brl"/>
    <property type="match status" value="1"/>
</dbReference>
<feature type="chain" id="PRO_5013139896" evidence="5">
    <location>
        <begin position="21"/>
        <end position="203"/>
    </location>
</feature>
<gene>
    <name evidence="7" type="ORF">BVG79_01434</name>
</gene>
<proteinExistence type="inferred from homology"/>
<dbReference type="AlphaFoldDB" id="A0A1W6P0C9"/>
<dbReference type="GO" id="GO:0016020">
    <property type="term" value="C:membrane"/>
    <property type="evidence" value="ECO:0007669"/>
    <property type="project" value="UniProtKB-SubCell"/>
</dbReference>
<feature type="domain" description="Outer membrane protein beta-barrel" evidence="6">
    <location>
        <begin position="36"/>
        <end position="203"/>
    </location>
</feature>
<evidence type="ECO:0000313" key="7">
    <source>
        <dbReference type="EMBL" id="ARO14780.1"/>
    </source>
</evidence>
<keyword evidence="2 5" id="KW-0732">Signal</keyword>
<dbReference type="Gene3D" id="2.40.160.20">
    <property type="match status" value="1"/>
</dbReference>
<dbReference type="InterPro" id="IPR051692">
    <property type="entry name" value="OMP-like"/>
</dbReference>
<protein>
    <submittedName>
        <fullName evidence="7">Outer membrane protein</fullName>
    </submittedName>
</protein>
<dbReference type="PANTHER" id="PTHR34001:SF3">
    <property type="entry name" value="BLL7405 PROTEIN"/>
    <property type="match status" value="1"/>
</dbReference>
<evidence type="ECO:0000256" key="5">
    <source>
        <dbReference type="SAM" id="SignalP"/>
    </source>
</evidence>
<dbReference type="EMBL" id="CP019937">
    <property type="protein sequence ID" value="ARO14780.1"/>
    <property type="molecule type" value="Genomic_DNA"/>
</dbReference>
<comment type="similarity">
    <text evidence="4">Belongs to the Omp25/RopB family.</text>
</comment>
<dbReference type="PANTHER" id="PTHR34001">
    <property type="entry name" value="BLL7405 PROTEIN"/>
    <property type="match status" value="1"/>
</dbReference>
<dbReference type="InterPro" id="IPR011250">
    <property type="entry name" value="OMP/PagP_B-barrel"/>
</dbReference>
<feature type="signal peptide" evidence="5">
    <location>
        <begin position="1"/>
        <end position="20"/>
    </location>
</feature>
<evidence type="ECO:0000256" key="1">
    <source>
        <dbReference type="ARBA" id="ARBA00004370"/>
    </source>
</evidence>
<dbReference type="RefSeq" id="WP_085786274.1">
    <property type="nucleotide sequence ID" value="NZ_CP019937.1"/>
</dbReference>